<dbReference type="RefSeq" id="WP_012177437.1">
    <property type="nucleotide sequence ID" value="NC_009952.1"/>
</dbReference>
<feature type="transmembrane region" description="Helical" evidence="1">
    <location>
        <begin position="16"/>
        <end position="34"/>
    </location>
</feature>
<name>A8LQW2_DINSH</name>
<keyword evidence="3" id="KW-1185">Reference proteome</keyword>
<dbReference type="HOGENOM" id="CLU_1649444_0_0_5"/>
<accession>A8LQW2</accession>
<dbReference type="Proteomes" id="UP000006833">
    <property type="component" value="Chromosome"/>
</dbReference>
<feature type="transmembrane region" description="Helical" evidence="1">
    <location>
        <begin position="127"/>
        <end position="150"/>
    </location>
</feature>
<evidence type="ECO:0000313" key="2">
    <source>
        <dbReference type="EMBL" id="ABV92505.1"/>
    </source>
</evidence>
<reference evidence="3" key="1">
    <citation type="journal article" date="2010" name="ISME J.">
        <title>The complete genome sequence of the algal symbiont Dinoroseobacter shibae: a hitchhiker's guide to life in the sea.</title>
        <authorList>
            <person name="Wagner-Dobler I."/>
            <person name="Ballhausen B."/>
            <person name="Berger M."/>
            <person name="Brinkhoff T."/>
            <person name="Buchholz I."/>
            <person name="Bunk B."/>
            <person name="Cypionka H."/>
            <person name="Daniel R."/>
            <person name="Drepper T."/>
            <person name="Gerdts G."/>
            <person name="Hahnke S."/>
            <person name="Han C."/>
            <person name="Jahn D."/>
            <person name="Kalhoefer D."/>
            <person name="Kiss H."/>
            <person name="Klenk H.P."/>
            <person name="Kyrpides N."/>
            <person name="Liebl W."/>
            <person name="Liesegang H."/>
            <person name="Meincke L."/>
            <person name="Pati A."/>
            <person name="Petersen J."/>
            <person name="Piekarski T."/>
            <person name="Pommerenke C."/>
            <person name="Pradella S."/>
            <person name="Pukall R."/>
            <person name="Rabus R."/>
            <person name="Stackebrandt E."/>
            <person name="Thole S."/>
            <person name="Thompson L."/>
            <person name="Tielen P."/>
            <person name="Tomasch J."/>
            <person name="von Jan M."/>
            <person name="Wanphrut N."/>
            <person name="Wichels A."/>
            <person name="Zech H."/>
            <person name="Simon M."/>
        </authorList>
    </citation>
    <scope>NUCLEOTIDE SEQUENCE [LARGE SCALE GENOMIC DNA]</scope>
    <source>
        <strain evidence="3">DSM 16493 / NCIMB 14021 / DFL 12</strain>
    </source>
</reference>
<keyword evidence="1" id="KW-0472">Membrane</keyword>
<evidence type="ECO:0000313" key="3">
    <source>
        <dbReference type="Proteomes" id="UP000006833"/>
    </source>
</evidence>
<organism evidence="2 3">
    <name type="scientific">Dinoroseobacter shibae (strain DSM 16493 / NCIMB 14021 / DFL 12)</name>
    <dbReference type="NCBI Taxonomy" id="398580"/>
    <lineage>
        <taxon>Bacteria</taxon>
        <taxon>Pseudomonadati</taxon>
        <taxon>Pseudomonadota</taxon>
        <taxon>Alphaproteobacteria</taxon>
        <taxon>Rhodobacterales</taxon>
        <taxon>Roseobacteraceae</taxon>
        <taxon>Dinoroseobacter</taxon>
    </lineage>
</organism>
<gene>
    <name evidence="2" type="ordered locus">Dshi_0760</name>
</gene>
<evidence type="ECO:0000256" key="1">
    <source>
        <dbReference type="SAM" id="Phobius"/>
    </source>
</evidence>
<dbReference type="STRING" id="398580.Dshi_0760"/>
<keyword evidence="1" id="KW-0812">Transmembrane</keyword>
<sequence>MSTPPAPAPAASPRKLVAGMMALSSALLFIVFLAEDFGGLMATLQAELPWGLVLRYLVAMAAGGALCGALLSGLFGRQGLGGWLLAGLGGIVTATIAGMLGSLLGLLPDLLADGWQTRDLVAVGAGALVLPLAATGWTPLLALWAAVVGGTHIRVRRLRS</sequence>
<dbReference type="KEGG" id="dsh:Dshi_0760"/>
<keyword evidence="1" id="KW-1133">Transmembrane helix</keyword>
<proteinExistence type="predicted"/>
<dbReference type="EMBL" id="CP000830">
    <property type="protein sequence ID" value="ABV92505.1"/>
    <property type="molecule type" value="Genomic_DNA"/>
</dbReference>
<dbReference type="AlphaFoldDB" id="A8LQW2"/>
<protein>
    <submittedName>
        <fullName evidence="2">Uncharacterized protein</fullName>
    </submittedName>
</protein>
<feature type="transmembrane region" description="Helical" evidence="1">
    <location>
        <begin position="54"/>
        <end position="76"/>
    </location>
</feature>
<feature type="transmembrane region" description="Helical" evidence="1">
    <location>
        <begin position="83"/>
        <end position="107"/>
    </location>
</feature>